<evidence type="ECO:0000256" key="8">
    <source>
        <dbReference type="SAM" id="MobiDB-lite"/>
    </source>
</evidence>
<dbReference type="OrthoDB" id="9773459at2"/>
<organism evidence="10 11">
    <name type="scientific">Stieleria varia</name>
    <dbReference type="NCBI Taxonomy" id="2528005"/>
    <lineage>
        <taxon>Bacteria</taxon>
        <taxon>Pseudomonadati</taxon>
        <taxon>Planctomycetota</taxon>
        <taxon>Planctomycetia</taxon>
        <taxon>Pirellulales</taxon>
        <taxon>Pirellulaceae</taxon>
        <taxon>Stieleria</taxon>
    </lineage>
</organism>
<keyword evidence="5" id="KW-0145">Chemotaxis</keyword>
<comment type="subcellular location">
    <subcellularLocation>
        <location evidence="1">Cell membrane</location>
        <topology evidence="1">Peripheral membrane protein</topology>
        <orientation evidence="1">Cytoplasmic side</orientation>
    </subcellularLocation>
</comment>
<evidence type="ECO:0000256" key="4">
    <source>
        <dbReference type="ARBA" id="ARBA00022475"/>
    </source>
</evidence>
<feature type="compositionally biased region" description="Acidic residues" evidence="8">
    <location>
        <begin position="1"/>
        <end position="11"/>
    </location>
</feature>
<dbReference type="GO" id="GO:0009425">
    <property type="term" value="C:bacterial-type flagellum basal body"/>
    <property type="evidence" value="ECO:0007669"/>
    <property type="project" value="InterPro"/>
</dbReference>
<keyword evidence="4" id="KW-1003">Cell membrane</keyword>
<dbReference type="GO" id="GO:0006935">
    <property type="term" value="P:chemotaxis"/>
    <property type="evidence" value="ECO:0007669"/>
    <property type="project" value="UniProtKB-KW"/>
</dbReference>
<dbReference type="InterPro" id="IPR051469">
    <property type="entry name" value="FliN/MopA/SpaO"/>
</dbReference>
<feature type="region of interest" description="Disordered" evidence="8">
    <location>
        <begin position="1"/>
        <end position="59"/>
    </location>
</feature>
<dbReference type="PANTHER" id="PTHR43484">
    <property type="match status" value="1"/>
</dbReference>
<evidence type="ECO:0000256" key="7">
    <source>
        <dbReference type="ARBA" id="ARBA00023136"/>
    </source>
</evidence>
<evidence type="ECO:0000259" key="9">
    <source>
        <dbReference type="Pfam" id="PF01052"/>
    </source>
</evidence>
<dbReference type="EMBL" id="SJPN01000004">
    <property type="protein sequence ID" value="TWU02370.1"/>
    <property type="molecule type" value="Genomic_DNA"/>
</dbReference>
<feature type="domain" description="Flagellar motor switch protein FliN-like C-terminal" evidence="9">
    <location>
        <begin position="61"/>
        <end position="129"/>
    </location>
</feature>
<proteinExistence type="inferred from homology"/>
<keyword evidence="10" id="KW-0282">Flagellum</keyword>
<evidence type="ECO:0000313" key="10">
    <source>
        <dbReference type="EMBL" id="TWU02370.1"/>
    </source>
</evidence>
<name>A0A5C6ARP2_9BACT</name>
<evidence type="ECO:0000256" key="1">
    <source>
        <dbReference type="ARBA" id="ARBA00004413"/>
    </source>
</evidence>
<dbReference type="PRINTS" id="PR00956">
    <property type="entry name" value="FLGMOTORFLIN"/>
</dbReference>
<dbReference type="RefSeq" id="WP_146520714.1">
    <property type="nucleotide sequence ID" value="NZ_CP151726.1"/>
</dbReference>
<dbReference type="SUPFAM" id="SSF101801">
    <property type="entry name" value="Surface presentation of antigens (SPOA)"/>
    <property type="match status" value="1"/>
</dbReference>
<protein>
    <recommendedName>
        <fullName evidence="3">Flagellar motor switch protein FliN</fullName>
    </recommendedName>
</protein>
<comment type="caution">
    <text evidence="10">The sequence shown here is derived from an EMBL/GenBank/DDBJ whole genome shotgun (WGS) entry which is preliminary data.</text>
</comment>
<dbReference type="GO" id="GO:0003774">
    <property type="term" value="F:cytoskeletal motor activity"/>
    <property type="evidence" value="ECO:0007669"/>
    <property type="project" value="InterPro"/>
</dbReference>
<dbReference type="PANTHER" id="PTHR43484:SF1">
    <property type="entry name" value="FLAGELLAR MOTOR SWITCH PROTEIN FLIN"/>
    <property type="match status" value="1"/>
</dbReference>
<dbReference type="InterPro" id="IPR001172">
    <property type="entry name" value="FliN_T3SS_HrcQb"/>
</dbReference>
<sequence>MSEEVGTEDDAAAVAQSENQDARGAGAPSGDQGSAEKVPDFQQQTSRPTTQPGKFQSKRFGGVQVSLTAHLGRAKVTIQELAALTEGAVIELDREIGEPVELVAQGVPLGNGEVVVVDDRFAVRIKEIYQT</sequence>
<dbReference type="GO" id="GO:0005886">
    <property type="term" value="C:plasma membrane"/>
    <property type="evidence" value="ECO:0007669"/>
    <property type="project" value="UniProtKB-SubCell"/>
</dbReference>
<keyword evidence="6" id="KW-0283">Flagellar rotation</keyword>
<evidence type="ECO:0000256" key="2">
    <source>
        <dbReference type="ARBA" id="ARBA00009226"/>
    </source>
</evidence>
<dbReference type="AlphaFoldDB" id="A0A5C6ARP2"/>
<evidence type="ECO:0000256" key="5">
    <source>
        <dbReference type="ARBA" id="ARBA00022500"/>
    </source>
</evidence>
<comment type="similarity">
    <text evidence="2">Belongs to the FliN/MopA/SpaO family.</text>
</comment>
<dbReference type="InterPro" id="IPR001543">
    <property type="entry name" value="FliN-like_C"/>
</dbReference>
<feature type="compositionally biased region" description="Polar residues" evidence="8">
    <location>
        <begin position="41"/>
        <end position="54"/>
    </location>
</feature>
<dbReference type="Pfam" id="PF01052">
    <property type="entry name" value="FliMN_C"/>
    <property type="match status" value="1"/>
</dbReference>
<keyword evidence="7" id="KW-0472">Membrane</keyword>
<dbReference type="Gene3D" id="2.30.330.10">
    <property type="entry name" value="SpoA-like"/>
    <property type="match status" value="1"/>
</dbReference>
<keyword evidence="10" id="KW-0966">Cell projection</keyword>
<accession>A0A5C6ARP2</accession>
<dbReference type="GO" id="GO:0071973">
    <property type="term" value="P:bacterial-type flagellum-dependent cell motility"/>
    <property type="evidence" value="ECO:0007669"/>
    <property type="project" value="InterPro"/>
</dbReference>
<evidence type="ECO:0000256" key="6">
    <source>
        <dbReference type="ARBA" id="ARBA00022779"/>
    </source>
</evidence>
<gene>
    <name evidence="10" type="primary">fliN_2</name>
    <name evidence="10" type="ORF">Pla52n_34200</name>
</gene>
<evidence type="ECO:0000313" key="11">
    <source>
        <dbReference type="Proteomes" id="UP000320176"/>
    </source>
</evidence>
<reference evidence="10 11" key="1">
    <citation type="submission" date="2019-02" db="EMBL/GenBank/DDBJ databases">
        <title>Deep-cultivation of Planctomycetes and their phenomic and genomic characterization uncovers novel biology.</title>
        <authorList>
            <person name="Wiegand S."/>
            <person name="Jogler M."/>
            <person name="Boedeker C."/>
            <person name="Pinto D."/>
            <person name="Vollmers J."/>
            <person name="Rivas-Marin E."/>
            <person name="Kohn T."/>
            <person name="Peeters S.H."/>
            <person name="Heuer A."/>
            <person name="Rast P."/>
            <person name="Oberbeckmann S."/>
            <person name="Bunk B."/>
            <person name="Jeske O."/>
            <person name="Meyerdierks A."/>
            <person name="Storesund J.E."/>
            <person name="Kallscheuer N."/>
            <person name="Luecker S."/>
            <person name="Lage O.M."/>
            <person name="Pohl T."/>
            <person name="Merkel B.J."/>
            <person name="Hornburger P."/>
            <person name="Mueller R.-W."/>
            <person name="Bruemmer F."/>
            <person name="Labrenz M."/>
            <person name="Spormann A.M."/>
            <person name="Op Den Camp H."/>
            <person name="Overmann J."/>
            <person name="Amann R."/>
            <person name="Jetten M.S.M."/>
            <person name="Mascher T."/>
            <person name="Medema M.H."/>
            <person name="Devos D.P."/>
            <person name="Kaster A.-K."/>
            <person name="Ovreas L."/>
            <person name="Rohde M."/>
            <person name="Galperin M.Y."/>
            <person name="Jogler C."/>
        </authorList>
    </citation>
    <scope>NUCLEOTIDE SEQUENCE [LARGE SCALE GENOMIC DNA]</scope>
    <source>
        <strain evidence="10 11">Pla52n</strain>
    </source>
</reference>
<dbReference type="Proteomes" id="UP000320176">
    <property type="component" value="Unassembled WGS sequence"/>
</dbReference>
<keyword evidence="11" id="KW-1185">Reference proteome</keyword>
<dbReference type="InterPro" id="IPR036429">
    <property type="entry name" value="SpoA-like_sf"/>
</dbReference>
<keyword evidence="10" id="KW-0969">Cilium</keyword>
<evidence type="ECO:0000256" key="3">
    <source>
        <dbReference type="ARBA" id="ARBA00021897"/>
    </source>
</evidence>